<dbReference type="GO" id="GO:0001666">
    <property type="term" value="P:response to hypoxia"/>
    <property type="evidence" value="ECO:0007669"/>
    <property type="project" value="TreeGrafter"/>
</dbReference>
<dbReference type="AlphaFoldDB" id="A0A3S5CJG5"/>
<accession>A0A3S5CJG5</accession>
<dbReference type="Gene3D" id="2.10.110.10">
    <property type="entry name" value="Cysteine Rich Protein"/>
    <property type="match status" value="1"/>
</dbReference>
<dbReference type="GO" id="GO:0007010">
    <property type="term" value="P:cytoskeleton organization"/>
    <property type="evidence" value="ECO:0007669"/>
    <property type="project" value="TreeGrafter"/>
</dbReference>
<gene>
    <name evidence="2" type="ORF">PXEA_LOCUS6747</name>
</gene>
<dbReference type="GO" id="GO:0005667">
    <property type="term" value="C:transcription regulator complex"/>
    <property type="evidence" value="ECO:0007669"/>
    <property type="project" value="TreeGrafter"/>
</dbReference>
<sequence>MSSDEIVRVVALDKEFHVDCYRCEDCRVLLADEPERRCYPLLETCSSPSQLSRLTPPTTIQHLLCLSCHLSRIGAVPATLPCSGDPTTTGPTNSLAGGNGARLGRHFSFTSSPKLSPYSTLGGLGCSDSSNSLFSHHVSTAAAVAPATGPGSPATGTHMTPTERKVSITSLPSPFAIPTTASVSATSSPSSTLSDQHHKPILLYLGPYSRYPLGSDSAPNASIVDGSSQIAPAPSYSIFGFHGTGQDQQYSSKYSSMDRRGMGPKCFVPTPWYNS</sequence>
<feature type="compositionally biased region" description="Low complexity" evidence="1">
    <location>
        <begin position="144"/>
        <end position="158"/>
    </location>
</feature>
<evidence type="ECO:0000313" key="3">
    <source>
        <dbReference type="Proteomes" id="UP000784294"/>
    </source>
</evidence>
<dbReference type="Proteomes" id="UP000784294">
    <property type="component" value="Unassembled WGS sequence"/>
</dbReference>
<dbReference type="GO" id="GO:0003714">
    <property type="term" value="F:transcription corepressor activity"/>
    <property type="evidence" value="ECO:0007669"/>
    <property type="project" value="TreeGrafter"/>
</dbReference>
<dbReference type="GO" id="GO:0035331">
    <property type="term" value="P:negative regulation of hippo signaling"/>
    <property type="evidence" value="ECO:0007669"/>
    <property type="project" value="TreeGrafter"/>
</dbReference>
<dbReference type="GO" id="GO:0005634">
    <property type="term" value="C:nucleus"/>
    <property type="evidence" value="ECO:0007669"/>
    <property type="project" value="TreeGrafter"/>
</dbReference>
<dbReference type="GO" id="GO:0000932">
    <property type="term" value="C:P-body"/>
    <property type="evidence" value="ECO:0007669"/>
    <property type="project" value="TreeGrafter"/>
</dbReference>
<proteinExistence type="predicted"/>
<protein>
    <recommendedName>
        <fullName evidence="4">LIM zinc-binding domain-containing protein</fullName>
    </recommendedName>
</protein>
<dbReference type="InterPro" id="IPR047172">
    <property type="entry name" value="Ajuba-like"/>
</dbReference>
<dbReference type="EMBL" id="CAAALY010017384">
    <property type="protein sequence ID" value="VEL13307.1"/>
    <property type="molecule type" value="Genomic_DNA"/>
</dbReference>
<dbReference type="PANTHER" id="PTHR24219">
    <property type="entry name" value="LIM DOMAIN-CONTAINING PROTEIN JUB"/>
    <property type="match status" value="1"/>
</dbReference>
<dbReference type="PANTHER" id="PTHR24219:SF4">
    <property type="entry name" value="LIM DOMAIN-CONTAINING PROTEIN JUB"/>
    <property type="match status" value="1"/>
</dbReference>
<reference evidence="2" key="1">
    <citation type="submission" date="2018-11" db="EMBL/GenBank/DDBJ databases">
        <authorList>
            <consortium name="Pathogen Informatics"/>
        </authorList>
    </citation>
    <scope>NUCLEOTIDE SEQUENCE</scope>
</reference>
<evidence type="ECO:0000256" key="1">
    <source>
        <dbReference type="SAM" id="MobiDB-lite"/>
    </source>
</evidence>
<evidence type="ECO:0000313" key="2">
    <source>
        <dbReference type="EMBL" id="VEL13307.1"/>
    </source>
</evidence>
<comment type="caution">
    <text evidence="2">The sequence shown here is derived from an EMBL/GenBank/DDBJ whole genome shotgun (WGS) entry which is preliminary data.</text>
</comment>
<dbReference type="GO" id="GO:0005912">
    <property type="term" value="C:adherens junction"/>
    <property type="evidence" value="ECO:0007669"/>
    <property type="project" value="TreeGrafter"/>
</dbReference>
<organism evidence="2 3">
    <name type="scientific">Protopolystoma xenopodis</name>
    <dbReference type="NCBI Taxonomy" id="117903"/>
    <lineage>
        <taxon>Eukaryota</taxon>
        <taxon>Metazoa</taxon>
        <taxon>Spiralia</taxon>
        <taxon>Lophotrochozoa</taxon>
        <taxon>Platyhelminthes</taxon>
        <taxon>Monogenea</taxon>
        <taxon>Polyopisthocotylea</taxon>
        <taxon>Polystomatidea</taxon>
        <taxon>Polystomatidae</taxon>
        <taxon>Protopolystoma</taxon>
    </lineage>
</organism>
<name>A0A3S5CJG5_9PLAT</name>
<dbReference type="OrthoDB" id="25414at2759"/>
<feature type="region of interest" description="Disordered" evidence="1">
    <location>
        <begin position="144"/>
        <end position="164"/>
    </location>
</feature>
<evidence type="ECO:0008006" key="4">
    <source>
        <dbReference type="Google" id="ProtNLM"/>
    </source>
</evidence>
<keyword evidence="3" id="KW-1185">Reference proteome</keyword>